<accession>A0A1W1D5L1</accession>
<dbReference type="AlphaFoldDB" id="A0A1W1D5L1"/>
<sequence>MKKTIVLFLTLFTIQLNASMLDVMEKATSGAWETSKEMVKTADESKPVQVTKKYSKKAWEGTKKYSKKAYEFSKEKLKKVVD</sequence>
<evidence type="ECO:0000313" key="1">
    <source>
        <dbReference type="EMBL" id="SFV75696.1"/>
    </source>
</evidence>
<proteinExistence type="predicted"/>
<reference evidence="1" key="1">
    <citation type="submission" date="2016-10" db="EMBL/GenBank/DDBJ databases">
        <authorList>
            <person name="de Groot N.N."/>
        </authorList>
    </citation>
    <scope>NUCLEOTIDE SEQUENCE</scope>
</reference>
<protein>
    <submittedName>
        <fullName evidence="1">Uncharacterized protein</fullName>
    </submittedName>
</protein>
<organism evidence="1">
    <name type="scientific">hydrothermal vent metagenome</name>
    <dbReference type="NCBI Taxonomy" id="652676"/>
    <lineage>
        <taxon>unclassified sequences</taxon>
        <taxon>metagenomes</taxon>
        <taxon>ecological metagenomes</taxon>
    </lineage>
</organism>
<name>A0A1W1D5L1_9ZZZZ</name>
<dbReference type="EMBL" id="FPHP01000045">
    <property type="protein sequence ID" value="SFV75696.1"/>
    <property type="molecule type" value="Genomic_DNA"/>
</dbReference>
<gene>
    <name evidence="1" type="ORF">MNB_SM-3-1132</name>
</gene>